<dbReference type="GO" id="GO:0008898">
    <property type="term" value="F:S-adenosylmethionine-homocysteine S-methyltransferase activity"/>
    <property type="evidence" value="ECO:0007669"/>
    <property type="project" value="TreeGrafter"/>
</dbReference>
<dbReference type="Proteomes" id="UP000031829">
    <property type="component" value="Chromosome"/>
</dbReference>
<dbReference type="FunFam" id="3.20.20.330:FF:000002">
    <property type="entry name" value="Homocysteine S-methyltransferase"/>
    <property type="match status" value="1"/>
</dbReference>
<name>A0A0B6ANZ5_PRIM2</name>
<dbReference type="NCBIfam" id="NF007020">
    <property type="entry name" value="PRK09485.1"/>
    <property type="match status" value="1"/>
</dbReference>
<protein>
    <recommendedName>
        <fullName evidence="5">S-methylmethionine:homocysteine methyltransferase</fullName>
    </recommendedName>
</protein>
<dbReference type="Gene3D" id="3.20.20.330">
    <property type="entry name" value="Homocysteine-binding-like domain"/>
    <property type="match status" value="1"/>
</dbReference>
<keyword evidence="1 6" id="KW-0489">Methyltransferase</keyword>
<dbReference type="InterPro" id="IPR003726">
    <property type="entry name" value="HCY_dom"/>
</dbReference>
<organism evidence="8 9">
    <name type="scientific">Priestia megaterium (strain ATCC 14581 / DSM 32 / CCUG 1817 / JCM 2506 / NBRC 15308 / NCIMB 9376 / NCTC 10342 / NRRL B-14308 / VKM B-512 / Ford 19)</name>
    <name type="common">Bacillus megaterium</name>
    <dbReference type="NCBI Taxonomy" id="1348623"/>
    <lineage>
        <taxon>Bacteria</taxon>
        <taxon>Bacillati</taxon>
        <taxon>Bacillota</taxon>
        <taxon>Bacilli</taxon>
        <taxon>Bacillales</taxon>
        <taxon>Bacillaceae</taxon>
        <taxon>Priestia</taxon>
    </lineage>
</organism>
<dbReference type="InterPro" id="IPR051486">
    <property type="entry name" value="Hcy_S-methyltransferase"/>
</dbReference>
<feature type="binding site" evidence="6">
    <location>
        <position position="295"/>
    </location>
    <ligand>
        <name>Zn(2+)</name>
        <dbReference type="ChEBI" id="CHEBI:29105"/>
    </ligand>
</feature>
<keyword evidence="3 6" id="KW-0479">Metal-binding</keyword>
<dbReference type="PANTHER" id="PTHR46015">
    <property type="entry name" value="ZGC:172121"/>
    <property type="match status" value="1"/>
</dbReference>
<gene>
    <name evidence="8" type="ORF">BG04_3143</name>
</gene>
<dbReference type="GO" id="GO:0032259">
    <property type="term" value="P:methylation"/>
    <property type="evidence" value="ECO:0007669"/>
    <property type="project" value="UniProtKB-KW"/>
</dbReference>
<dbReference type="GO" id="GO:0033528">
    <property type="term" value="P:S-methylmethionine cycle"/>
    <property type="evidence" value="ECO:0007669"/>
    <property type="project" value="TreeGrafter"/>
</dbReference>
<dbReference type="PANTHER" id="PTHR46015:SF1">
    <property type="entry name" value="HOMOCYSTEINE S-METHYLTRANSFERASE-LIKE ISOFORM 1"/>
    <property type="match status" value="1"/>
</dbReference>
<evidence type="ECO:0000313" key="9">
    <source>
        <dbReference type="Proteomes" id="UP000031829"/>
    </source>
</evidence>
<dbReference type="GO" id="GO:0009086">
    <property type="term" value="P:methionine biosynthetic process"/>
    <property type="evidence" value="ECO:0007669"/>
    <property type="project" value="TreeGrafter"/>
</dbReference>
<feature type="binding site" evidence="6">
    <location>
        <position position="229"/>
    </location>
    <ligand>
        <name>Zn(2+)</name>
        <dbReference type="ChEBI" id="CHEBI:29105"/>
    </ligand>
</feature>
<dbReference type="Pfam" id="PF02574">
    <property type="entry name" value="S-methyl_trans"/>
    <property type="match status" value="1"/>
</dbReference>
<dbReference type="PROSITE" id="PS50970">
    <property type="entry name" value="HCY"/>
    <property type="match status" value="1"/>
</dbReference>
<sequence>MNPIQQILHTFPVIVLDGAMATELERYGCDLNDSLWSAKVLMEQPELIKRVHQDYFAAGADCAITASYQSTFEGFAKRGLSAAEARELIQASVKIAAEARDEFWQQEENRLNRPKPIVAASLGPYGAFLANGSEYTGQYDVTEEELMEFHRPRMKALIEAGADVLACETIPNLMEARAIARLLEEFEGAYAWITFSAKDDLHISSGTLISECARYLDSYEQVAALGVNCTPPQYISSLIKEIKSQTDKPVIVYPNSGEHYDAESKTWNGISAGETYGCSAHSWHEAGAQLIGGCCRTTPDDIKGITKWARK</sequence>
<feature type="domain" description="Hcy-binding" evidence="7">
    <location>
        <begin position="2"/>
        <end position="309"/>
    </location>
</feature>
<proteinExistence type="predicted"/>
<dbReference type="InterPro" id="IPR036589">
    <property type="entry name" value="HCY_dom_sf"/>
</dbReference>
<comment type="cofactor">
    <cofactor evidence="6">
        <name>Zn(2+)</name>
        <dbReference type="ChEBI" id="CHEBI:29105"/>
    </cofactor>
</comment>
<dbReference type="HOGENOM" id="CLU_004914_3_2_9"/>
<accession>A0A0B6ANZ5</accession>
<keyword evidence="4 6" id="KW-0862">Zinc</keyword>
<evidence type="ECO:0000259" key="7">
    <source>
        <dbReference type="PROSITE" id="PS50970"/>
    </source>
</evidence>
<feature type="binding site" evidence="6">
    <location>
        <position position="294"/>
    </location>
    <ligand>
        <name>Zn(2+)</name>
        <dbReference type="ChEBI" id="CHEBI:29105"/>
    </ligand>
</feature>
<evidence type="ECO:0000256" key="5">
    <source>
        <dbReference type="ARBA" id="ARBA00076752"/>
    </source>
</evidence>
<evidence type="ECO:0000256" key="3">
    <source>
        <dbReference type="ARBA" id="ARBA00022723"/>
    </source>
</evidence>
<dbReference type="SUPFAM" id="SSF82282">
    <property type="entry name" value="Homocysteine S-methyltransferase"/>
    <property type="match status" value="1"/>
</dbReference>
<evidence type="ECO:0000256" key="4">
    <source>
        <dbReference type="ARBA" id="ARBA00022833"/>
    </source>
</evidence>
<reference evidence="8 9" key="1">
    <citation type="journal article" date="2015" name="Genome Announc.">
        <title>Complete genome sequences for 35 biothreat assay-relevant bacillus species.</title>
        <authorList>
            <person name="Johnson S.L."/>
            <person name="Daligault H.E."/>
            <person name="Davenport K.W."/>
            <person name="Jaissle J."/>
            <person name="Frey K.G."/>
            <person name="Ladner J.T."/>
            <person name="Broomall S.M."/>
            <person name="Bishop-Lilly K.A."/>
            <person name="Bruce D.C."/>
            <person name="Gibbons H.S."/>
            <person name="Coyne S.R."/>
            <person name="Lo C.C."/>
            <person name="Meincke L."/>
            <person name="Munk A.C."/>
            <person name="Koroleva G.I."/>
            <person name="Rosenzweig C.N."/>
            <person name="Palacios G.F."/>
            <person name="Redden C.L."/>
            <person name="Minogue T.D."/>
            <person name="Chain P.S."/>
        </authorList>
    </citation>
    <scope>NUCLEOTIDE SEQUENCE [LARGE SCALE GENOMIC DNA]</scope>
    <source>
        <strain evidence="9">ATCC 14581 / DSM 32 / JCM 2506 / NBRC 15308 / NCIMB 9376 / NCTC 10342 / NRRL B-14308 / VKM B-512</strain>
    </source>
</reference>
<evidence type="ECO:0000256" key="1">
    <source>
        <dbReference type="ARBA" id="ARBA00022603"/>
    </source>
</evidence>
<evidence type="ECO:0000313" key="8">
    <source>
        <dbReference type="EMBL" id="AJI21569.1"/>
    </source>
</evidence>
<dbReference type="GO" id="GO:0046872">
    <property type="term" value="F:metal ion binding"/>
    <property type="evidence" value="ECO:0007669"/>
    <property type="project" value="UniProtKB-KW"/>
</dbReference>
<dbReference type="RefSeq" id="WP_034654166.1">
    <property type="nucleotide sequence ID" value="NZ_BCVB01000007.1"/>
</dbReference>
<keyword evidence="2 6" id="KW-0808">Transferase</keyword>
<dbReference type="KEGG" id="bmeg:BG04_3143"/>
<dbReference type="GeneID" id="93641207"/>
<evidence type="ECO:0000256" key="2">
    <source>
        <dbReference type="ARBA" id="ARBA00022679"/>
    </source>
</evidence>
<dbReference type="EMBL" id="CP009920">
    <property type="protein sequence ID" value="AJI21569.1"/>
    <property type="molecule type" value="Genomic_DNA"/>
</dbReference>
<dbReference type="AlphaFoldDB" id="A0A0B6ANZ5"/>
<evidence type="ECO:0000256" key="6">
    <source>
        <dbReference type="PROSITE-ProRule" id="PRU00333"/>
    </source>
</evidence>